<keyword evidence="3 11" id="KW-1134">Transmembrane beta strand</keyword>
<dbReference type="Pfam" id="PF00593">
    <property type="entry name" value="TonB_dep_Rec_b-barrel"/>
    <property type="match status" value="1"/>
</dbReference>
<comment type="subcellular location">
    <subcellularLocation>
        <location evidence="1 11">Cell outer membrane</location>
        <topology evidence="1 11">Multi-pass membrane protein</topology>
    </subcellularLocation>
</comment>
<evidence type="ECO:0000256" key="14">
    <source>
        <dbReference type="SAM" id="SignalP"/>
    </source>
</evidence>
<keyword evidence="4" id="KW-0406">Ion transport</keyword>
<evidence type="ECO:0000256" key="10">
    <source>
        <dbReference type="ARBA" id="ARBA00023237"/>
    </source>
</evidence>
<evidence type="ECO:0000256" key="12">
    <source>
        <dbReference type="PROSITE-ProRule" id="PRU10144"/>
    </source>
</evidence>
<keyword evidence="6 14" id="KW-0732">Signal</keyword>
<dbReference type="EMBL" id="MIGY01000001">
    <property type="protein sequence ID" value="PPU09230.1"/>
    <property type="molecule type" value="Genomic_DNA"/>
</dbReference>
<dbReference type="SUPFAM" id="SSF56935">
    <property type="entry name" value="Porins"/>
    <property type="match status" value="1"/>
</dbReference>
<dbReference type="AlphaFoldDB" id="A0A2S7AH73"/>
<name>A0A2S7AH73_9XANT</name>
<feature type="domain" description="Secretin/TonB short N-terminal" evidence="15">
    <location>
        <begin position="72"/>
        <end position="122"/>
    </location>
</feature>
<dbReference type="InterPro" id="IPR039426">
    <property type="entry name" value="TonB-dep_rcpt-like"/>
</dbReference>
<dbReference type="PROSITE" id="PS01156">
    <property type="entry name" value="TONB_DEPENDENT_REC_2"/>
    <property type="match status" value="1"/>
</dbReference>
<evidence type="ECO:0000256" key="1">
    <source>
        <dbReference type="ARBA" id="ARBA00004571"/>
    </source>
</evidence>
<protein>
    <submittedName>
        <fullName evidence="16">TonB-dependent receptor</fullName>
    </submittedName>
</protein>
<comment type="similarity">
    <text evidence="11 13">Belongs to the TonB-dependent receptor family.</text>
</comment>
<dbReference type="Proteomes" id="UP000239204">
    <property type="component" value="Unassembled WGS sequence"/>
</dbReference>
<dbReference type="GO" id="GO:0009279">
    <property type="term" value="C:cell outer membrane"/>
    <property type="evidence" value="ECO:0007669"/>
    <property type="project" value="UniProtKB-SubCell"/>
</dbReference>
<proteinExistence type="inferred from homology"/>
<dbReference type="Gene3D" id="2.170.130.10">
    <property type="entry name" value="TonB-dependent receptor, plug domain"/>
    <property type="match status" value="1"/>
</dbReference>
<dbReference type="InterPro" id="IPR037066">
    <property type="entry name" value="Plug_dom_sf"/>
</dbReference>
<evidence type="ECO:0000256" key="8">
    <source>
        <dbReference type="ARBA" id="ARBA00023077"/>
    </source>
</evidence>
<keyword evidence="4" id="KW-0410">Iron transport</keyword>
<dbReference type="PANTHER" id="PTHR30442:SF0">
    <property type="entry name" value="FE(3+) DICITRATE TRANSPORT PROTEIN FECA"/>
    <property type="match status" value="1"/>
</dbReference>
<sequence length="1035" mass="114383">MAAQRPFPASTTRRARRHPLALAVLLAQLATGTTALTALAPPAHAQQATIAFDVSEGPLDQALLSFGRQAGLGVVVNASLTKGLRSNGLKGNFTAHDGAARILSGTGLEASQQGQRLIVRAVRSSARTTDMLRVGGNLGASQGKERDRRSADDVYDLDISTAYIDRATIERFKGKTPSDLVNGIPGVFSGDARNSGALDLNIRGIQGPGRVPVTIDGTEQALTVWRGYNGASNRNYIDPFLIGGIQILKGPSLTRHVTTGIGGAMVVNTLDVEDILDEGQTIGAEFRLEGSSNAVRPRLPTLHTGEDYRTVDGFPQQTPNIPYTDRTLMFQPRSGGGGANVLGGEDYAYRLALGWRATEDLDLLAAYSYRERGNYFAGKRGAGYYSHPRSSNADDYILSMANYWLPGNEVANTSSQMESWLFKSTWRITPDQVLQLGYRSSSSHYGEVMPSRIIESEDRSAVQWPLSRVDTQAWNAEYKWQPQDSRVIDFYANFWRTDTQSDTYTAGGFPNYAQGPGFPLLRNTALANAQNARNGVTLSNTLHLTDQLDLTVGGSFQHESLTSTDAYFGVSDGWRMYPRAGRREERQGNFQFEWRPFEALALSAGARYSSYWAFDDFLDSHQDDIRQAVTTGYTTRYTTVGTYTQAEREALIEDQLASNRELLELEIITQEEFDEIAALLLTDVPTTYSVDHQGVWQADADGRFTKAGNVCLNGSLETDPAAVGQLCQTSAVSEIRPASATKRKDHGWTPFYAATLYLDDYSRIYVRYGETLRYPSMFESTIAFSASLDAEGVKPEHAHNVEVSYVYDLAQLLSPESVADIKFAYYKNKTRDVIERDPSFKFRNIDKQIIEGVEFQGRYDSGRVFADLAINYNFKNEVCDEQTAALLSSTNGYVVGSGVIVPSCVDYGFVGGYLLTQSAPQFSSSVSLGGRFMDKRLELGTRLSYYKQYENADLDWFRRNSIQSGDGRLVYTFNVPFSWASTMLVDAYATYKLSPRLTMELTGTNLTDRYYVDPATRSLMAAPGRTIKLSLTGRF</sequence>
<keyword evidence="10 11" id="KW-0998">Cell outer membrane</keyword>
<evidence type="ECO:0000256" key="4">
    <source>
        <dbReference type="ARBA" id="ARBA00022496"/>
    </source>
</evidence>
<reference evidence="16 17" key="1">
    <citation type="submission" date="2016-08" db="EMBL/GenBank/DDBJ databases">
        <title>Evolution of the type three secretion system and type three effector repertoires in Xanthomonas.</title>
        <authorList>
            <person name="Merda D."/>
            <person name="Briand M."/>
            <person name="Bosis E."/>
            <person name="Rousseau C."/>
            <person name="Portier P."/>
            <person name="Jacques M.-A."/>
            <person name="Fischer-Le Saux M."/>
        </authorList>
    </citation>
    <scope>NUCLEOTIDE SEQUENCE [LARGE SCALE GENOMIC DNA]</scope>
    <source>
        <strain evidence="16 17">CFBP 7645</strain>
    </source>
</reference>
<organism evidence="16 17">
    <name type="scientific">Xanthomonas arboricola</name>
    <dbReference type="NCBI Taxonomy" id="56448"/>
    <lineage>
        <taxon>Bacteria</taxon>
        <taxon>Pseudomonadati</taxon>
        <taxon>Pseudomonadota</taxon>
        <taxon>Gammaproteobacteria</taxon>
        <taxon>Lysobacterales</taxon>
        <taxon>Lysobacteraceae</taxon>
        <taxon>Xanthomonas</taxon>
    </lineage>
</organism>
<gene>
    <name evidence="16" type="ORF">XarjCFBP7645_02615</name>
</gene>
<keyword evidence="2 11" id="KW-0813">Transport</keyword>
<evidence type="ECO:0000256" key="7">
    <source>
        <dbReference type="ARBA" id="ARBA00023004"/>
    </source>
</evidence>
<evidence type="ECO:0000313" key="16">
    <source>
        <dbReference type="EMBL" id="PPU09230.1"/>
    </source>
</evidence>
<dbReference type="InterPro" id="IPR011662">
    <property type="entry name" value="Secretin/TonB_short_N"/>
</dbReference>
<keyword evidence="9 11" id="KW-0472">Membrane</keyword>
<feature type="short sequence motif" description="TonB C-terminal box" evidence="12">
    <location>
        <begin position="1018"/>
        <end position="1035"/>
    </location>
</feature>
<dbReference type="InterPro" id="IPR000531">
    <property type="entry name" value="Beta-barrel_TonB"/>
</dbReference>
<evidence type="ECO:0000256" key="5">
    <source>
        <dbReference type="ARBA" id="ARBA00022692"/>
    </source>
</evidence>
<keyword evidence="7" id="KW-0408">Iron</keyword>
<dbReference type="Pfam" id="PF07715">
    <property type="entry name" value="Plug"/>
    <property type="match status" value="1"/>
</dbReference>
<evidence type="ECO:0000313" key="17">
    <source>
        <dbReference type="Proteomes" id="UP000239204"/>
    </source>
</evidence>
<dbReference type="Gene3D" id="2.40.170.20">
    <property type="entry name" value="TonB-dependent receptor, beta-barrel domain"/>
    <property type="match status" value="1"/>
</dbReference>
<dbReference type="InterPro" id="IPR036942">
    <property type="entry name" value="Beta-barrel_TonB_sf"/>
</dbReference>
<dbReference type="RefSeq" id="WP_104536123.1">
    <property type="nucleotide sequence ID" value="NZ_MIGY01000001.1"/>
</dbReference>
<evidence type="ECO:0000256" key="11">
    <source>
        <dbReference type="PROSITE-ProRule" id="PRU01360"/>
    </source>
</evidence>
<dbReference type="PROSITE" id="PS52016">
    <property type="entry name" value="TONB_DEPENDENT_REC_3"/>
    <property type="match status" value="1"/>
</dbReference>
<evidence type="ECO:0000256" key="2">
    <source>
        <dbReference type="ARBA" id="ARBA00022448"/>
    </source>
</evidence>
<evidence type="ECO:0000256" key="9">
    <source>
        <dbReference type="ARBA" id="ARBA00023136"/>
    </source>
</evidence>
<keyword evidence="16" id="KW-0675">Receptor</keyword>
<feature type="signal peptide" evidence="14">
    <location>
        <begin position="1"/>
        <end position="45"/>
    </location>
</feature>
<evidence type="ECO:0000256" key="6">
    <source>
        <dbReference type="ARBA" id="ARBA00022729"/>
    </source>
</evidence>
<dbReference type="PANTHER" id="PTHR30442">
    <property type="entry name" value="IRON III DICITRATE TRANSPORT PROTEIN FECA"/>
    <property type="match status" value="1"/>
</dbReference>
<dbReference type="GO" id="GO:0033214">
    <property type="term" value="P:siderophore-iron import into cell"/>
    <property type="evidence" value="ECO:0007669"/>
    <property type="project" value="TreeGrafter"/>
</dbReference>
<dbReference type="InterPro" id="IPR012910">
    <property type="entry name" value="Plug_dom"/>
</dbReference>
<accession>A0A2S7AH73</accession>
<evidence type="ECO:0000256" key="3">
    <source>
        <dbReference type="ARBA" id="ARBA00022452"/>
    </source>
</evidence>
<evidence type="ECO:0000256" key="13">
    <source>
        <dbReference type="RuleBase" id="RU003357"/>
    </source>
</evidence>
<dbReference type="InterPro" id="IPR010917">
    <property type="entry name" value="TonB_rcpt_CS"/>
</dbReference>
<dbReference type="SMART" id="SM00965">
    <property type="entry name" value="STN"/>
    <property type="match status" value="1"/>
</dbReference>
<feature type="chain" id="PRO_5015653850" evidence="14">
    <location>
        <begin position="46"/>
        <end position="1035"/>
    </location>
</feature>
<keyword evidence="8 13" id="KW-0798">TonB box</keyword>
<keyword evidence="5 11" id="KW-0812">Transmembrane</keyword>
<dbReference type="Gene3D" id="3.55.50.30">
    <property type="match status" value="1"/>
</dbReference>
<comment type="caution">
    <text evidence="16">The sequence shown here is derived from an EMBL/GenBank/DDBJ whole genome shotgun (WGS) entry which is preliminary data.</text>
</comment>
<evidence type="ECO:0000259" key="15">
    <source>
        <dbReference type="SMART" id="SM00965"/>
    </source>
</evidence>